<keyword evidence="4" id="KW-1185">Reference proteome</keyword>
<dbReference type="PANTHER" id="PTHR48100:SF1">
    <property type="entry name" value="HISTIDINE PHOSPHATASE FAMILY PROTEIN-RELATED"/>
    <property type="match status" value="1"/>
</dbReference>
<feature type="transmembrane region" description="Helical" evidence="2">
    <location>
        <begin position="1033"/>
        <end position="1053"/>
    </location>
</feature>
<dbReference type="PANTHER" id="PTHR48100">
    <property type="entry name" value="BROAD-SPECIFICITY PHOSPHATASE YOR283W-RELATED"/>
    <property type="match status" value="1"/>
</dbReference>
<feature type="transmembrane region" description="Helical" evidence="2">
    <location>
        <begin position="776"/>
        <end position="795"/>
    </location>
</feature>
<dbReference type="EMBL" id="CAXAMN010017780">
    <property type="protein sequence ID" value="CAK9051217.1"/>
    <property type="molecule type" value="Genomic_DNA"/>
</dbReference>
<evidence type="ECO:0000256" key="2">
    <source>
        <dbReference type="SAM" id="Phobius"/>
    </source>
</evidence>
<accession>A0ABP0MK74</accession>
<protein>
    <submittedName>
        <fullName evidence="3">Uncharacterized protein</fullName>
    </submittedName>
</protein>
<dbReference type="CDD" id="cd07067">
    <property type="entry name" value="HP_PGM_like"/>
    <property type="match status" value="1"/>
</dbReference>
<feature type="transmembrane region" description="Helical" evidence="2">
    <location>
        <begin position="702"/>
        <end position="722"/>
    </location>
</feature>
<keyword evidence="2" id="KW-0472">Membrane</keyword>
<feature type="transmembrane region" description="Helical" evidence="2">
    <location>
        <begin position="671"/>
        <end position="690"/>
    </location>
</feature>
<evidence type="ECO:0000256" key="1">
    <source>
        <dbReference type="SAM" id="MobiDB-lite"/>
    </source>
</evidence>
<evidence type="ECO:0000313" key="3">
    <source>
        <dbReference type="EMBL" id="CAK9051217.1"/>
    </source>
</evidence>
<dbReference type="Gene3D" id="3.40.50.1240">
    <property type="entry name" value="Phosphoglycerate mutase-like"/>
    <property type="match status" value="1"/>
</dbReference>
<reference evidence="3 4" key="1">
    <citation type="submission" date="2024-02" db="EMBL/GenBank/DDBJ databases">
        <authorList>
            <person name="Chen Y."/>
            <person name="Shah S."/>
            <person name="Dougan E. K."/>
            <person name="Thang M."/>
            <person name="Chan C."/>
        </authorList>
    </citation>
    <scope>NUCLEOTIDE SEQUENCE [LARGE SCALE GENOMIC DNA]</scope>
</reference>
<sequence length="1059" mass="118567">MASEALRKAGQVQHLAAMQDALKQFDLPRIRARRWEPGMPVEEGWKLIHWIRHGQGYHNLLAEAMRSVGCAFSELGDYEEAKKAAFHPYVNDAIVDPPLTCLGIQDAKDLWPKAKTLKPELLVVSPLKRASETIMIGFKEAIQQGVPLMAHDACREQFGVHVCDRRGTRTDYAERWPHVDVSCVTHDEETLDPSSLTKRESKVELARRGHDFLQWLSGRPEKEIVVGTHSAFLMGVFHIALEIEDESMKNFFKTGELRSVLLEVQAEQSNLVLWCSCPKMAGNPYCWVAGFSYEICCQGFGAGGNPACWDGHFTYARCCVAPEEEALAQVAAAAAERARKVERVGLYKDYVPGKDCWTPPLSYELCCDLTQGPRGRAHCWDEWRLTFERCCFLGEELNQGRWQLPLPPKPDEIAEEEEEEAPSGPVGSQCWSNGYSFRACCRLGDEEEDFSEQRESCWDGLHTEERCCRGLVTPPTRWRPALAKGSKAQCLTAVLARPLRLTESPDHCPAGEHRYFYLAQLGKVRLRMDFDATAIPWFLEPQWNTSAWAQHVARYGPSGVHDHKVVGGLCVPLDCEMSTTAQFLAPRVAPWWRFPMLEPWPLNGSHVLLPPPLAIAHQLHPKEETGVTMWVSKSSCQSMAQPSFCEDYWQFALHERRLLSTPPLTPTRESMAVALGLAALAAVVAGVVVAEERDERARSCRSFRADLLRVLLTMTALWAHVFHHGSWQPVETPGLWFASQHLTYKVNVGFVVLSTHLRLSRPKTGRTLLGGAVQRYLQLALPLGLWTMIYLFVFVEGLPMNNLMKSSGLHRWYTEKRSECRRPAHLALSLLLLHEVVTGRNSPCHNSDIFESQFLLDLAVLLMASTCGTPRGARGTSLAWLLWLLAIVVRFRAISLEEHDWAFAYSHRFRMLLPSALATLGCGLRGGLTAPTPRGFASDFFGFCLVAGSCTQDLFLFGWHQQLLLKPLQRAVAFQVAELCFVLGLLLLLRPSPSSSSSSLRWMSKLSLGVNVSNLFVFHALGGYILEDPLPMSLTSVVLCFLLVYGVSAVPGIPGSGWR</sequence>
<feature type="transmembrane region" description="Helical" evidence="2">
    <location>
        <begin position="1008"/>
        <end position="1026"/>
    </location>
</feature>
<dbReference type="InterPro" id="IPR013078">
    <property type="entry name" value="His_Pase_superF_clade-1"/>
</dbReference>
<dbReference type="SUPFAM" id="SSF53254">
    <property type="entry name" value="Phosphoglycerate mutase-like"/>
    <property type="match status" value="1"/>
</dbReference>
<feature type="transmembrane region" description="Helical" evidence="2">
    <location>
        <begin position="971"/>
        <end position="988"/>
    </location>
</feature>
<dbReference type="Pfam" id="PF00300">
    <property type="entry name" value="His_Phos_1"/>
    <property type="match status" value="1"/>
</dbReference>
<evidence type="ECO:0000313" key="4">
    <source>
        <dbReference type="Proteomes" id="UP001642484"/>
    </source>
</evidence>
<feature type="region of interest" description="Disordered" evidence="1">
    <location>
        <begin position="404"/>
        <end position="427"/>
    </location>
</feature>
<feature type="transmembrane region" description="Helical" evidence="2">
    <location>
        <begin position="940"/>
        <end position="959"/>
    </location>
</feature>
<organism evidence="3 4">
    <name type="scientific">Durusdinium trenchii</name>
    <dbReference type="NCBI Taxonomy" id="1381693"/>
    <lineage>
        <taxon>Eukaryota</taxon>
        <taxon>Sar</taxon>
        <taxon>Alveolata</taxon>
        <taxon>Dinophyceae</taxon>
        <taxon>Suessiales</taxon>
        <taxon>Symbiodiniaceae</taxon>
        <taxon>Durusdinium</taxon>
    </lineage>
</organism>
<dbReference type="Proteomes" id="UP001642484">
    <property type="component" value="Unassembled WGS sequence"/>
</dbReference>
<feature type="transmembrane region" description="Helical" evidence="2">
    <location>
        <begin position="911"/>
        <end position="928"/>
    </location>
</feature>
<dbReference type="InterPro" id="IPR029033">
    <property type="entry name" value="His_PPase_superfam"/>
</dbReference>
<feature type="transmembrane region" description="Helical" evidence="2">
    <location>
        <begin position="872"/>
        <end position="891"/>
    </location>
</feature>
<proteinExistence type="predicted"/>
<dbReference type="InterPro" id="IPR050275">
    <property type="entry name" value="PGM_Phosphatase"/>
</dbReference>
<comment type="caution">
    <text evidence="3">The sequence shown here is derived from an EMBL/GenBank/DDBJ whole genome shotgun (WGS) entry which is preliminary data.</text>
</comment>
<keyword evidence="2" id="KW-1133">Transmembrane helix</keyword>
<keyword evidence="2" id="KW-0812">Transmembrane</keyword>
<gene>
    <name evidence="3" type="ORF">CCMP2556_LOCUS26034</name>
</gene>
<name>A0ABP0MK74_9DINO</name>